<gene>
    <name evidence="1" type="ORF">RO3G_11789</name>
</gene>
<proteinExistence type="predicted"/>
<reference evidence="1 2" key="1">
    <citation type="journal article" date="2009" name="PLoS Genet.">
        <title>Genomic analysis of the basal lineage fungus Rhizopus oryzae reveals a whole-genome duplication.</title>
        <authorList>
            <person name="Ma L.-J."/>
            <person name="Ibrahim A.S."/>
            <person name="Skory C."/>
            <person name="Grabherr M.G."/>
            <person name="Burger G."/>
            <person name="Butler M."/>
            <person name="Elias M."/>
            <person name="Idnurm A."/>
            <person name="Lang B.F."/>
            <person name="Sone T."/>
            <person name="Abe A."/>
            <person name="Calvo S.E."/>
            <person name="Corrochano L.M."/>
            <person name="Engels R."/>
            <person name="Fu J."/>
            <person name="Hansberg W."/>
            <person name="Kim J.-M."/>
            <person name="Kodira C.D."/>
            <person name="Koehrsen M.J."/>
            <person name="Liu B."/>
            <person name="Miranda-Saavedra D."/>
            <person name="O'Leary S."/>
            <person name="Ortiz-Castellanos L."/>
            <person name="Poulter R."/>
            <person name="Rodriguez-Romero J."/>
            <person name="Ruiz-Herrera J."/>
            <person name="Shen Y.-Q."/>
            <person name="Zeng Q."/>
            <person name="Galagan J."/>
            <person name="Birren B.W."/>
            <person name="Cuomo C.A."/>
            <person name="Wickes B.L."/>
        </authorList>
    </citation>
    <scope>NUCLEOTIDE SEQUENCE [LARGE SCALE GENOMIC DNA]</scope>
    <source>
        <strain evidence="2">RA 99-880 / ATCC MYA-4621 / FGSC 9543 / NRRL 43880</strain>
    </source>
</reference>
<dbReference type="VEuPathDB" id="FungiDB:RO3G_11789"/>
<dbReference type="RefSeq" id="XP_067522474.1">
    <property type="nucleotide sequence ID" value="XM_067666373.1"/>
</dbReference>
<protein>
    <submittedName>
        <fullName evidence="1">Uncharacterized protein</fullName>
    </submittedName>
</protein>
<dbReference type="EMBL" id="CH476740">
    <property type="protein sequence ID" value="EIE87078.1"/>
    <property type="molecule type" value="Genomic_DNA"/>
</dbReference>
<dbReference type="Proteomes" id="UP000009138">
    <property type="component" value="Unassembled WGS sequence"/>
</dbReference>
<organism evidence="1 2">
    <name type="scientific">Rhizopus delemar (strain RA 99-880 / ATCC MYA-4621 / FGSC 9543 / NRRL 43880)</name>
    <name type="common">Mucormycosis agent</name>
    <name type="synonym">Rhizopus arrhizus var. delemar</name>
    <dbReference type="NCBI Taxonomy" id="246409"/>
    <lineage>
        <taxon>Eukaryota</taxon>
        <taxon>Fungi</taxon>
        <taxon>Fungi incertae sedis</taxon>
        <taxon>Mucoromycota</taxon>
        <taxon>Mucoromycotina</taxon>
        <taxon>Mucoromycetes</taxon>
        <taxon>Mucorales</taxon>
        <taxon>Mucorineae</taxon>
        <taxon>Rhizopodaceae</taxon>
        <taxon>Rhizopus</taxon>
    </lineage>
</organism>
<dbReference type="InParanoid" id="I1CF48"/>
<evidence type="ECO:0000313" key="1">
    <source>
        <dbReference type="EMBL" id="EIE87078.1"/>
    </source>
</evidence>
<keyword evidence="2" id="KW-1185">Reference proteome</keyword>
<accession>I1CF48</accession>
<dbReference type="GeneID" id="93618754"/>
<name>I1CF48_RHIO9</name>
<sequence length="51" mass="5809">MCASSNISALKHSGHASRDFIWSKRKACELLASWHKLKDKGIISLWRVDIL</sequence>
<evidence type="ECO:0000313" key="2">
    <source>
        <dbReference type="Proteomes" id="UP000009138"/>
    </source>
</evidence>
<dbReference type="AlphaFoldDB" id="I1CF48"/>